<dbReference type="PROSITE" id="PS01095">
    <property type="entry name" value="GH18_1"/>
    <property type="match status" value="1"/>
</dbReference>
<keyword evidence="5" id="KW-0326">Glycosidase</keyword>
<comment type="catalytic activity">
    <reaction evidence="6">
        <text>an N(4)-(oligosaccharide-(1-&gt;3)-[oligosaccharide-(1-&gt;6)]-beta-D-Man-(1-&gt;4)-beta-D-GlcNAc-(1-&gt;4)-alpha-D-GlcNAc)-L-asparaginyl-[protein] + H2O = an oligosaccharide-(1-&gt;3)-[oligosaccharide-(1-&gt;6)]-beta-D-Man-(1-&gt;4)-D-GlcNAc + N(4)-(N-acetyl-beta-D-glucosaminyl)-L-asparaginyl-[protein]</text>
        <dbReference type="Rhea" id="RHEA:73067"/>
        <dbReference type="Rhea" id="RHEA-COMP:12603"/>
        <dbReference type="Rhea" id="RHEA-COMP:18176"/>
        <dbReference type="ChEBI" id="CHEBI:15377"/>
        <dbReference type="ChEBI" id="CHEBI:132248"/>
        <dbReference type="ChEBI" id="CHEBI:192714"/>
        <dbReference type="ChEBI" id="CHEBI:192715"/>
        <dbReference type="EC" id="3.2.1.96"/>
    </reaction>
</comment>
<dbReference type="RefSeq" id="WP_307292539.1">
    <property type="nucleotide sequence ID" value="NZ_JAUSXV010000001.1"/>
</dbReference>
<evidence type="ECO:0000256" key="4">
    <source>
        <dbReference type="ARBA" id="ARBA00022801"/>
    </source>
</evidence>
<dbReference type="InterPro" id="IPR001579">
    <property type="entry name" value="Glyco_hydro_18_chit_AS"/>
</dbReference>
<gene>
    <name evidence="9" type="ORF">QFZ53_000183</name>
</gene>
<organism evidence="9 10">
    <name type="scientific">Microbacterium natoriense</name>
    <dbReference type="NCBI Taxonomy" id="284570"/>
    <lineage>
        <taxon>Bacteria</taxon>
        <taxon>Bacillati</taxon>
        <taxon>Actinomycetota</taxon>
        <taxon>Actinomycetes</taxon>
        <taxon>Micrococcales</taxon>
        <taxon>Microbacteriaceae</taxon>
        <taxon>Microbacterium</taxon>
    </lineage>
</organism>
<protein>
    <recommendedName>
        <fullName evidence="2">mannosyl-glycoprotein endo-beta-N-acetylglucosaminidase</fullName>
        <ecNumber evidence="2">3.2.1.96</ecNumber>
    </recommendedName>
</protein>
<evidence type="ECO:0000256" key="6">
    <source>
        <dbReference type="ARBA" id="ARBA00034414"/>
    </source>
</evidence>
<keyword evidence="3 7" id="KW-0732">Signal</keyword>
<reference evidence="9 10" key="1">
    <citation type="submission" date="2023-07" db="EMBL/GenBank/DDBJ databases">
        <title>Comparative genomics of wheat-associated soil bacteria to identify genetic determinants of phenazine resistance.</title>
        <authorList>
            <person name="Mouncey N."/>
        </authorList>
    </citation>
    <scope>NUCLEOTIDE SEQUENCE [LARGE SCALE GENOMIC DNA]</scope>
    <source>
        <strain evidence="9 10">W4I9-1</strain>
    </source>
</reference>
<feature type="chain" id="PRO_5043880331" description="mannosyl-glycoprotein endo-beta-N-acetylglucosaminidase" evidence="7">
    <location>
        <begin position="27"/>
        <end position="424"/>
    </location>
</feature>
<proteinExistence type="inferred from homology"/>
<evidence type="ECO:0000256" key="1">
    <source>
        <dbReference type="ARBA" id="ARBA00009336"/>
    </source>
</evidence>
<name>A0AAW8ES93_9MICO</name>
<dbReference type="AlphaFoldDB" id="A0AAW8ES93"/>
<evidence type="ECO:0000313" key="9">
    <source>
        <dbReference type="EMBL" id="MDQ0645987.1"/>
    </source>
</evidence>
<dbReference type="EC" id="3.2.1.96" evidence="2"/>
<dbReference type="Proteomes" id="UP001244427">
    <property type="component" value="Unassembled WGS sequence"/>
</dbReference>
<feature type="signal peptide" evidence="7">
    <location>
        <begin position="1"/>
        <end position="26"/>
    </location>
</feature>
<evidence type="ECO:0000313" key="10">
    <source>
        <dbReference type="Proteomes" id="UP001244427"/>
    </source>
</evidence>
<keyword evidence="4" id="KW-0378">Hydrolase</keyword>
<feature type="domain" description="Endo-beta-N-acetylglucosaminidase EndoS/F2-like TIM-barrel" evidence="8">
    <location>
        <begin position="51"/>
        <end position="298"/>
    </location>
</feature>
<accession>A0AAW8ES93</accession>
<comment type="caution">
    <text evidence="9">The sequence shown here is derived from an EMBL/GenBank/DDBJ whole genome shotgun (WGS) entry which is preliminary data.</text>
</comment>
<evidence type="ECO:0000256" key="5">
    <source>
        <dbReference type="ARBA" id="ARBA00023295"/>
    </source>
</evidence>
<evidence type="ECO:0000259" key="8">
    <source>
        <dbReference type="Pfam" id="PF23916"/>
    </source>
</evidence>
<dbReference type="EMBL" id="JAUSXV010000001">
    <property type="protein sequence ID" value="MDQ0645987.1"/>
    <property type="molecule type" value="Genomic_DNA"/>
</dbReference>
<evidence type="ECO:0000256" key="3">
    <source>
        <dbReference type="ARBA" id="ARBA00022729"/>
    </source>
</evidence>
<dbReference type="Pfam" id="PF23916">
    <property type="entry name" value="TIM-barrel_EndoS"/>
    <property type="match status" value="1"/>
</dbReference>
<comment type="similarity">
    <text evidence="1">Belongs to the glycosyl hydrolase 18 family.</text>
</comment>
<dbReference type="GO" id="GO:0005975">
    <property type="term" value="P:carbohydrate metabolic process"/>
    <property type="evidence" value="ECO:0007669"/>
    <property type="project" value="InterPro"/>
</dbReference>
<evidence type="ECO:0000256" key="7">
    <source>
        <dbReference type="SAM" id="SignalP"/>
    </source>
</evidence>
<dbReference type="GO" id="GO:0033925">
    <property type="term" value="F:mannosyl-glycoprotein endo-beta-N-acetylglucosaminidase activity"/>
    <property type="evidence" value="ECO:0007669"/>
    <property type="project" value="UniProtKB-EC"/>
</dbReference>
<evidence type="ECO:0000256" key="2">
    <source>
        <dbReference type="ARBA" id="ARBA00012566"/>
    </source>
</evidence>
<dbReference type="SUPFAM" id="SSF51445">
    <property type="entry name" value="(Trans)glycosidases"/>
    <property type="match status" value="1"/>
</dbReference>
<dbReference type="Gene3D" id="3.20.20.80">
    <property type="entry name" value="Glycosidases"/>
    <property type="match status" value="1"/>
</dbReference>
<dbReference type="InterPro" id="IPR017853">
    <property type="entry name" value="GH"/>
</dbReference>
<sequence>MKRTTALGLGALLTGLAAFTAQPATADAASPAGAGDPLSTTQCEAAPQTMAYYRTWRDVTVPQNANSNLPDPNVTRMTDLPAEIDVAMVFDAGATAGTDYWPTLRDTDVPALHARGTKVVYTLWIDKLAKADIPLDDASYRAYAQQLVDTYVTPYGLDGIDVDVESYPQGDDLTRAIGVFDALGELIGPKSGSDRIFIYDTNQTGDTPLFEAVSGNISYVLLQAYGRGVSGMQATWETFADDVAPCRFLPGFSFYEEQDRTHWGDAEGIYDSTTAPSSTAYQYAIWQPEEGAKGGFFAYAVDRDGKVYGDDTITKTDFTWMRNLSRVQDDAAGVEPAPPAAPTAAVDADRVTLRGTGVAGAEISATTSGPGRTATAATAAVAADGTWTIVLDRKLTPPQSVAVSQSVDGSASEAVEVRFRPGAH</sequence>
<keyword evidence="10" id="KW-1185">Reference proteome</keyword>
<dbReference type="InterPro" id="IPR057016">
    <property type="entry name" value="EndoS_F2-like_TIM-barrel"/>
</dbReference>